<comment type="caution">
    <text evidence="6">The sequence shown here is derived from an EMBL/GenBank/DDBJ whole genome shotgun (WGS) entry which is preliminary data.</text>
</comment>
<keyword evidence="7" id="KW-1185">Reference proteome</keyword>
<feature type="transmembrane region" description="Helical" evidence="5">
    <location>
        <begin position="158"/>
        <end position="184"/>
    </location>
</feature>
<evidence type="ECO:0000256" key="2">
    <source>
        <dbReference type="ARBA" id="ARBA00022692"/>
    </source>
</evidence>
<comment type="subcellular location">
    <subcellularLocation>
        <location evidence="1">Membrane</location>
        <topology evidence="1">Multi-pass membrane protein</topology>
    </subcellularLocation>
</comment>
<evidence type="ECO:0000256" key="1">
    <source>
        <dbReference type="ARBA" id="ARBA00004141"/>
    </source>
</evidence>
<protein>
    <recommendedName>
        <fullName evidence="8">Pre-mRNA splicing factor</fullName>
    </recommendedName>
</protein>
<dbReference type="PANTHER" id="PTHR10671:SF108">
    <property type="entry name" value="CLAUDIN FAMILY PROTEIN-RELATED"/>
    <property type="match status" value="1"/>
</dbReference>
<dbReference type="GO" id="GO:0016020">
    <property type="term" value="C:membrane"/>
    <property type="evidence" value="ECO:0007669"/>
    <property type="project" value="UniProtKB-SubCell"/>
</dbReference>
<organism evidence="6 7">
    <name type="scientific">Tolypocladium ophioglossoides (strain CBS 100239)</name>
    <name type="common">Snaketongue truffleclub</name>
    <name type="synonym">Elaphocordyceps ophioglossoides</name>
    <dbReference type="NCBI Taxonomy" id="1163406"/>
    <lineage>
        <taxon>Eukaryota</taxon>
        <taxon>Fungi</taxon>
        <taxon>Dikarya</taxon>
        <taxon>Ascomycota</taxon>
        <taxon>Pezizomycotina</taxon>
        <taxon>Sordariomycetes</taxon>
        <taxon>Hypocreomycetidae</taxon>
        <taxon>Hypocreales</taxon>
        <taxon>Ophiocordycipitaceae</taxon>
        <taxon>Tolypocladium</taxon>
    </lineage>
</organism>
<accession>A0A0L0MXR8</accession>
<dbReference type="OrthoDB" id="61370at2759"/>
<keyword evidence="2 5" id="KW-0812">Transmembrane</keyword>
<keyword evidence="4 5" id="KW-0472">Membrane</keyword>
<keyword evidence="3 5" id="KW-1133">Transmembrane helix</keyword>
<gene>
    <name evidence="6" type="ORF">TOPH_08705</name>
</gene>
<feature type="transmembrane region" description="Helical" evidence="5">
    <location>
        <begin position="85"/>
        <end position="107"/>
    </location>
</feature>
<name>A0A0L0MXR8_TOLOC</name>
<dbReference type="Gene3D" id="1.20.140.150">
    <property type="match status" value="1"/>
</dbReference>
<dbReference type="EMBL" id="LFRF01000051">
    <property type="protein sequence ID" value="KND86657.1"/>
    <property type="molecule type" value="Genomic_DNA"/>
</dbReference>
<dbReference type="PANTHER" id="PTHR10671">
    <property type="entry name" value="EPITHELIAL MEMBRANE PROTEIN-RELATED"/>
    <property type="match status" value="1"/>
</dbReference>
<reference evidence="6 7" key="1">
    <citation type="journal article" date="2015" name="BMC Genomics">
        <title>The genome of the truffle-parasite Tolypocladium ophioglossoides and the evolution of antifungal peptaibiotics.</title>
        <authorList>
            <person name="Quandt C.A."/>
            <person name="Bushley K.E."/>
            <person name="Spatafora J.W."/>
        </authorList>
    </citation>
    <scope>NUCLEOTIDE SEQUENCE [LARGE SCALE GENOMIC DNA]</scope>
    <source>
        <strain evidence="6 7">CBS 100239</strain>
    </source>
</reference>
<evidence type="ECO:0000256" key="3">
    <source>
        <dbReference type="ARBA" id="ARBA00022989"/>
    </source>
</evidence>
<evidence type="ECO:0008006" key="8">
    <source>
        <dbReference type="Google" id="ProtNLM"/>
    </source>
</evidence>
<evidence type="ECO:0000313" key="6">
    <source>
        <dbReference type="EMBL" id="KND86657.1"/>
    </source>
</evidence>
<evidence type="ECO:0000256" key="5">
    <source>
        <dbReference type="SAM" id="Phobius"/>
    </source>
</evidence>
<evidence type="ECO:0000256" key="4">
    <source>
        <dbReference type="ARBA" id="ARBA00023136"/>
    </source>
</evidence>
<sequence>MTRVSVYSAALVACVAATAMIVASIATPNWVSYSVTTAQGETFEKHIGLHKSCSNLDAPACRDFPYAELCQAGEERYFCSMWRTVGFMASLAAILCLAGLVGFAVILRGGKYKRETGWPFVGGMLSLVAVVEFVMISIVAYLFENDDQFTVPGWNLDFSWYLSTVSAALCLLAAAGLAVSAYLLPPEEGYEFLEDPLDA</sequence>
<feature type="transmembrane region" description="Helical" evidence="5">
    <location>
        <begin position="119"/>
        <end position="143"/>
    </location>
</feature>
<proteinExistence type="predicted"/>
<dbReference type="AlphaFoldDB" id="A0A0L0MXR8"/>
<dbReference type="Proteomes" id="UP000036947">
    <property type="component" value="Unassembled WGS sequence"/>
</dbReference>
<evidence type="ECO:0000313" key="7">
    <source>
        <dbReference type="Proteomes" id="UP000036947"/>
    </source>
</evidence>
<dbReference type="InterPro" id="IPR050579">
    <property type="entry name" value="PMP-22/EMP/MP20-like"/>
</dbReference>